<proteinExistence type="predicted"/>
<feature type="transmembrane region" description="Helical" evidence="1">
    <location>
        <begin position="29"/>
        <end position="48"/>
    </location>
</feature>
<dbReference type="STRING" id="1945662.B0A89_02835"/>
<dbReference type="EMBL" id="CP020612">
    <property type="protein sequence ID" value="ARJ68725.1"/>
    <property type="molecule type" value="Genomic_DNA"/>
</dbReference>
<dbReference type="Proteomes" id="UP000193017">
    <property type="component" value="Chromosome"/>
</dbReference>
<dbReference type="OrthoDB" id="9806718at2"/>
<dbReference type="Pfam" id="PF00892">
    <property type="entry name" value="EamA"/>
    <property type="match status" value="1"/>
</dbReference>
<evidence type="ECO:0000313" key="3">
    <source>
        <dbReference type="EMBL" id="ARJ68725.1"/>
    </source>
</evidence>
<reference evidence="3 4" key="1">
    <citation type="submission" date="2017-03" db="EMBL/GenBank/DDBJ databases">
        <title>Genome sequence of Paracoccus contaminans isolated from a water microcosm.</title>
        <authorList>
            <person name="Aurass P."/>
            <person name="Karste S."/>
            <person name="Trost E."/>
            <person name="Glaeser S.P."/>
            <person name="Kaempfer P."/>
            <person name="Flieger A."/>
        </authorList>
    </citation>
    <scope>NUCLEOTIDE SEQUENCE [LARGE SCALE GENOMIC DNA]</scope>
    <source>
        <strain evidence="4">RKI 16-01929T\LMG 29738T\CCM 8701T\CIP 111112T</strain>
    </source>
</reference>
<keyword evidence="1" id="KW-1133">Transmembrane helix</keyword>
<name>A0A1W6CV70_9RHOB</name>
<dbReference type="AlphaFoldDB" id="A0A1W6CV70"/>
<protein>
    <submittedName>
        <fullName evidence="3">Transporter</fullName>
    </submittedName>
</protein>
<dbReference type="InterPro" id="IPR000620">
    <property type="entry name" value="EamA_dom"/>
</dbReference>
<dbReference type="KEGG" id="pcon:B0A89_02835"/>
<dbReference type="SUPFAM" id="SSF103481">
    <property type="entry name" value="Multidrug resistance efflux transporter EmrE"/>
    <property type="match status" value="1"/>
</dbReference>
<feature type="transmembrane region" description="Helical" evidence="1">
    <location>
        <begin position="60"/>
        <end position="80"/>
    </location>
</feature>
<organism evidence="3 4">
    <name type="scientific">Paracoccus contaminans</name>
    <dbReference type="NCBI Taxonomy" id="1945662"/>
    <lineage>
        <taxon>Bacteria</taxon>
        <taxon>Pseudomonadati</taxon>
        <taxon>Pseudomonadota</taxon>
        <taxon>Alphaproteobacteria</taxon>
        <taxon>Rhodobacterales</taxon>
        <taxon>Paracoccaceae</taxon>
        <taxon>Paracoccus</taxon>
    </lineage>
</organism>
<dbReference type="GO" id="GO:0016020">
    <property type="term" value="C:membrane"/>
    <property type="evidence" value="ECO:0007669"/>
    <property type="project" value="InterPro"/>
</dbReference>
<evidence type="ECO:0000256" key="1">
    <source>
        <dbReference type="SAM" id="Phobius"/>
    </source>
</evidence>
<evidence type="ECO:0000259" key="2">
    <source>
        <dbReference type="Pfam" id="PF00892"/>
    </source>
</evidence>
<keyword evidence="1" id="KW-0472">Membrane</keyword>
<dbReference type="RefSeq" id="WP_085376835.1">
    <property type="nucleotide sequence ID" value="NZ_CP020612.1"/>
</dbReference>
<accession>A0A1W6CV70</accession>
<feature type="domain" description="EamA" evidence="2">
    <location>
        <begin position="3"/>
        <end position="126"/>
    </location>
</feature>
<keyword evidence="4" id="KW-1185">Reference proteome</keyword>
<keyword evidence="1" id="KW-0812">Transmembrane</keyword>
<feature type="transmembrane region" description="Helical" evidence="1">
    <location>
        <begin position="92"/>
        <end position="110"/>
    </location>
</feature>
<sequence length="129" mass="13167">MGSAGFAALTAIVAKLGVAGVGSDFATILRALVMLPVLALFLSLTHGWQLLSGVSPRTGLFLVLPRLATGAFWLCCFRALKLGDGARVDKLSVVLVALIGALALGERLAAINWQGVALIALGASLVGGR</sequence>
<gene>
    <name evidence="3" type="ORF">B0A89_02835</name>
</gene>
<evidence type="ECO:0000313" key="4">
    <source>
        <dbReference type="Proteomes" id="UP000193017"/>
    </source>
</evidence>
<dbReference type="InterPro" id="IPR037185">
    <property type="entry name" value="EmrE-like"/>
</dbReference>